<evidence type="ECO:0000313" key="1">
    <source>
        <dbReference type="EMBL" id="MBK1854078.1"/>
    </source>
</evidence>
<organism evidence="1 2">
    <name type="scientific">Oceaniferula flava</name>
    <dbReference type="NCBI Taxonomy" id="2800421"/>
    <lineage>
        <taxon>Bacteria</taxon>
        <taxon>Pseudomonadati</taxon>
        <taxon>Verrucomicrobiota</taxon>
        <taxon>Verrucomicrobiia</taxon>
        <taxon>Verrucomicrobiales</taxon>
        <taxon>Verrucomicrobiaceae</taxon>
        <taxon>Oceaniferula</taxon>
    </lineage>
</organism>
<accession>A0AAE2SA67</accession>
<sequence>MKNLLVAGVSLLICCDYALARTWTDVKGRSLEAEIVGKSDQTVDLKLSSGKTVTIKTATLSQKDREFVANWAPKTADKDALGGDIERYFSSEWPRLISADVGMEIDESRGDEGEFIYTSPHYEFISNAELSKSVVKRFALLFEATYLYVKALPLGNSKAHVASGQRYKIYLFEKMEQYYRAGGPVGSAGVFMGGKEIIMVPFRSLGLIKGSSSWRVDYDRTNKTLPHEITHQITDREYYAQGARGWYTEGLAEYVAATPYRSGKFSVNAADRAIEQYVTGFSRSDNRGRNLGTDIKAPDLKQFMDQSYASFTGGNGNYNYGFSALLVTYFCHYDGDEDAANLKNFLRALKAGKKGAEAQKELLAGRSWDELEAEISKGWSRRGVKIEFK</sequence>
<gene>
    <name evidence="1" type="ORF">JIN83_03865</name>
</gene>
<reference evidence="1" key="1">
    <citation type="submission" date="2021-01" db="EMBL/GenBank/DDBJ databases">
        <title>Modified the classification status of verrucomicrobia.</title>
        <authorList>
            <person name="Feng X."/>
        </authorList>
    </citation>
    <scope>NUCLEOTIDE SEQUENCE</scope>
    <source>
        <strain evidence="1">5K15</strain>
    </source>
</reference>
<dbReference type="RefSeq" id="WP_309488685.1">
    <property type="nucleotide sequence ID" value="NZ_JAENIG010000002.1"/>
</dbReference>
<protein>
    <recommendedName>
        <fullName evidence="3">SLA1 homology domain-containing protein</fullName>
    </recommendedName>
</protein>
<evidence type="ECO:0008006" key="3">
    <source>
        <dbReference type="Google" id="ProtNLM"/>
    </source>
</evidence>
<keyword evidence="2" id="KW-1185">Reference proteome</keyword>
<dbReference type="AlphaFoldDB" id="A0AAE2SA67"/>
<dbReference type="EMBL" id="JAENIG010000002">
    <property type="protein sequence ID" value="MBK1854078.1"/>
    <property type="molecule type" value="Genomic_DNA"/>
</dbReference>
<evidence type="ECO:0000313" key="2">
    <source>
        <dbReference type="Proteomes" id="UP000634206"/>
    </source>
</evidence>
<name>A0AAE2SA67_9BACT</name>
<dbReference type="Gene3D" id="2.30.30.700">
    <property type="entry name" value="SLA1 homology domain 1"/>
    <property type="match status" value="1"/>
</dbReference>
<comment type="caution">
    <text evidence="1">The sequence shown here is derived from an EMBL/GenBank/DDBJ whole genome shotgun (WGS) entry which is preliminary data.</text>
</comment>
<proteinExistence type="predicted"/>
<dbReference type="Proteomes" id="UP000634206">
    <property type="component" value="Unassembled WGS sequence"/>
</dbReference>